<evidence type="ECO:0000256" key="3">
    <source>
        <dbReference type="ARBA" id="ARBA00023125"/>
    </source>
</evidence>
<keyword evidence="2" id="KW-0805">Transcription regulation</keyword>
<comment type="similarity">
    <text evidence="1">Belongs to the LysR transcriptional regulatory family.</text>
</comment>
<dbReference type="GO" id="GO:0003700">
    <property type="term" value="F:DNA-binding transcription factor activity"/>
    <property type="evidence" value="ECO:0007669"/>
    <property type="project" value="InterPro"/>
</dbReference>
<reference evidence="7" key="1">
    <citation type="submission" date="2020-11" db="EMBL/GenBank/DDBJ databases">
        <title>Bacterial whole genome sequence for Caenimonas sp. DR4.4.</title>
        <authorList>
            <person name="Le V."/>
            <person name="Ko S.-R."/>
            <person name="Ahn C.-Y."/>
            <person name="Oh H.-M."/>
        </authorList>
    </citation>
    <scope>NUCLEOTIDE SEQUENCE</scope>
    <source>
        <strain evidence="7">DR4.4</strain>
    </source>
</reference>
<dbReference type="Pfam" id="PF03466">
    <property type="entry name" value="LysR_substrate"/>
    <property type="match status" value="1"/>
</dbReference>
<evidence type="ECO:0000313" key="7">
    <source>
        <dbReference type="EMBL" id="MBG9390483.1"/>
    </source>
</evidence>
<dbReference type="PRINTS" id="PR00039">
    <property type="entry name" value="HTHLYSR"/>
</dbReference>
<evidence type="ECO:0000256" key="1">
    <source>
        <dbReference type="ARBA" id="ARBA00009437"/>
    </source>
</evidence>
<dbReference type="InterPro" id="IPR000847">
    <property type="entry name" value="LysR_HTH_N"/>
</dbReference>
<keyword evidence="8" id="KW-1185">Reference proteome</keyword>
<dbReference type="InterPro" id="IPR036388">
    <property type="entry name" value="WH-like_DNA-bd_sf"/>
</dbReference>
<evidence type="ECO:0000256" key="2">
    <source>
        <dbReference type="ARBA" id="ARBA00023015"/>
    </source>
</evidence>
<dbReference type="GO" id="GO:0043565">
    <property type="term" value="F:sequence-specific DNA binding"/>
    <property type="evidence" value="ECO:0007669"/>
    <property type="project" value="TreeGrafter"/>
</dbReference>
<feature type="region of interest" description="Disordered" evidence="5">
    <location>
        <begin position="1"/>
        <end position="22"/>
    </location>
</feature>
<keyword evidence="3" id="KW-0238">DNA-binding</keyword>
<dbReference type="GO" id="GO:0006351">
    <property type="term" value="P:DNA-templated transcription"/>
    <property type="evidence" value="ECO:0007669"/>
    <property type="project" value="TreeGrafter"/>
</dbReference>
<evidence type="ECO:0000313" key="8">
    <source>
        <dbReference type="Proteomes" id="UP000651050"/>
    </source>
</evidence>
<dbReference type="CDD" id="cd08422">
    <property type="entry name" value="PBP2_CrgA_like"/>
    <property type="match status" value="1"/>
</dbReference>
<dbReference type="PROSITE" id="PS50931">
    <property type="entry name" value="HTH_LYSR"/>
    <property type="match status" value="1"/>
</dbReference>
<dbReference type="PANTHER" id="PTHR30537:SF5">
    <property type="entry name" value="HTH-TYPE TRANSCRIPTIONAL ACTIVATOR TTDR-RELATED"/>
    <property type="match status" value="1"/>
</dbReference>
<comment type="caution">
    <text evidence="7">The sequence shown here is derived from an EMBL/GenBank/DDBJ whole genome shotgun (WGS) entry which is preliminary data.</text>
</comment>
<organism evidence="7 8">
    <name type="scientific">Caenimonas aquaedulcis</name>
    <dbReference type="NCBI Taxonomy" id="2793270"/>
    <lineage>
        <taxon>Bacteria</taxon>
        <taxon>Pseudomonadati</taxon>
        <taxon>Pseudomonadota</taxon>
        <taxon>Betaproteobacteria</taxon>
        <taxon>Burkholderiales</taxon>
        <taxon>Comamonadaceae</taxon>
        <taxon>Caenimonas</taxon>
    </lineage>
</organism>
<dbReference type="RefSeq" id="WP_196988221.1">
    <property type="nucleotide sequence ID" value="NZ_JADWYS010000001.1"/>
</dbReference>
<feature type="domain" description="HTH lysR-type" evidence="6">
    <location>
        <begin position="27"/>
        <end position="84"/>
    </location>
</feature>
<dbReference type="SUPFAM" id="SSF53850">
    <property type="entry name" value="Periplasmic binding protein-like II"/>
    <property type="match status" value="1"/>
</dbReference>
<keyword evidence="4" id="KW-0804">Transcription</keyword>
<dbReference type="InterPro" id="IPR005119">
    <property type="entry name" value="LysR_subst-bd"/>
</dbReference>
<evidence type="ECO:0000256" key="5">
    <source>
        <dbReference type="SAM" id="MobiDB-lite"/>
    </source>
</evidence>
<dbReference type="EMBL" id="JADWYS010000001">
    <property type="protein sequence ID" value="MBG9390483.1"/>
    <property type="molecule type" value="Genomic_DNA"/>
</dbReference>
<dbReference type="InterPro" id="IPR058163">
    <property type="entry name" value="LysR-type_TF_proteobact-type"/>
</dbReference>
<dbReference type="AlphaFoldDB" id="A0A931MJ74"/>
<evidence type="ECO:0000256" key="4">
    <source>
        <dbReference type="ARBA" id="ARBA00023163"/>
    </source>
</evidence>
<dbReference type="SUPFAM" id="SSF46785">
    <property type="entry name" value="Winged helix' DNA-binding domain"/>
    <property type="match status" value="1"/>
</dbReference>
<dbReference type="Gene3D" id="1.10.10.10">
    <property type="entry name" value="Winged helix-like DNA-binding domain superfamily/Winged helix DNA-binding domain"/>
    <property type="match status" value="1"/>
</dbReference>
<evidence type="ECO:0000259" key="6">
    <source>
        <dbReference type="PROSITE" id="PS50931"/>
    </source>
</evidence>
<dbReference type="FunFam" id="1.10.10.10:FF:000001">
    <property type="entry name" value="LysR family transcriptional regulator"/>
    <property type="match status" value="1"/>
</dbReference>
<name>A0A931MJ74_9BURK</name>
<dbReference type="InterPro" id="IPR036390">
    <property type="entry name" value="WH_DNA-bd_sf"/>
</dbReference>
<proteinExistence type="inferred from homology"/>
<dbReference type="Proteomes" id="UP000651050">
    <property type="component" value="Unassembled WGS sequence"/>
</dbReference>
<gene>
    <name evidence="7" type="ORF">I5803_20805</name>
</gene>
<dbReference type="Pfam" id="PF00126">
    <property type="entry name" value="HTH_1"/>
    <property type="match status" value="1"/>
</dbReference>
<feature type="compositionally biased region" description="Polar residues" evidence="5">
    <location>
        <begin position="1"/>
        <end position="13"/>
    </location>
</feature>
<protein>
    <submittedName>
        <fullName evidence="7">LysR family transcriptional regulator</fullName>
    </submittedName>
</protein>
<dbReference type="PANTHER" id="PTHR30537">
    <property type="entry name" value="HTH-TYPE TRANSCRIPTIONAL REGULATOR"/>
    <property type="match status" value="1"/>
</dbReference>
<dbReference type="Gene3D" id="3.40.190.290">
    <property type="match status" value="1"/>
</dbReference>
<sequence>MNKPTRPSGSRNPGPQARALPQGVPADRIALLQTFVRIVEAGSMSAAAPLLGATQPTVSRRLRALEDSLGVQLLQRSTHAMRLTLEGERCYERARTLLADWSAFEAEVGTGGAEPEGLLRVAVPHAFGQDKFVAPLAEFLRAYPRVSVEWLLIDDVSDALSRGIDCAIQVGDPTDLDVVAVRLAAVDRILVAAPSILPRKRPSDPDGLATLPWLALRTYYRNELVLTHGATGEVRRLPLRPRVSTDSLYALRSACLAGLGACAASAWMVADDIARGKLVQLAPHWRPAPLPAWISYPHGQHYPSRLLLFVAAMREAVPRIVGSDGRGG</sequence>
<accession>A0A931MJ74</accession>